<dbReference type="EMBL" id="CADIKH010000027">
    <property type="protein sequence ID" value="CAB3765542.1"/>
    <property type="molecule type" value="Genomic_DNA"/>
</dbReference>
<dbReference type="Proteomes" id="UP000494363">
    <property type="component" value="Unassembled WGS sequence"/>
</dbReference>
<dbReference type="RefSeq" id="WP_175229270.1">
    <property type="nucleotide sequence ID" value="NZ_CADIKH010000027.1"/>
</dbReference>
<proteinExistence type="predicted"/>
<feature type="region of interest" description="Disordered" evidence="1">
    <location>
        <begin position="349"/>
        <end position="391"/>
    </location>
</feature>
<organism evidence="2 3">
    <name type="scientific">Paraburkholderia humisilvae</name>
    <dbReference type="NCBI Taxonomy" id="627669"/>
    <lineage>
        <taxon>Bacteria</taxon>
        <taxon>Pseudomonadati</taxon>
        <taxon>Pseudomonadota</taxon>
        <taxon>Betaproteobacteria</taxon>
        <taxon>Burkholderiales</taxon>
        <taxon>Burkholderiaceae</taxon>
        <taxon>Paraburkholderia</taxon>
    </lineage>
</organism>
<feature type="compositionally biased region" description="Polar residues" evidence="1">
    <location>
        <begin position="349"/>
        <end position="377"/>
    </location>
</feature>
<sequence length="391" mass="40164">MSTSIPFIPVEGAVALPSLRPLGAISESFGREWALLPPNVSLRIELKALYAAILRTFCLSSQAIRSMCKWEPHPARAVASAPVTAKGDAAAQAGGVAASCGVSAAGMRTVQPAMRASHGPSNLRLGSAVAIGGAAMLAWIVLDLPQRGHTNTLAPATHTPAPSRAAQIETPRVAAVASVNRSGNPVSHETRSTGVGKSDRDNVHAVDTSTVANVDSFASRPFAKASQPGSVAPAHAHATGSPAGSRATASTAHDDAPQATAASATASPLKIKVASREAAPVTPHHSKTATWTGRDAVALARSAVSRSAETNAKPSPAGEYSPPTPSALTSDDYGSVMMSARTYHVNSAATPGANATPTQRPQGNNVIANDTSWMNHMSQRRVTEVPELFSR</sequence>
<evidence type="ECO:0000313" key="3">
    <source>
        <dbReference type="Proteomes" id="UP000494363"/>
    </source>
</evidence>
<protein>
    <submittedName>
        <fullName evidence="2">Uncharacterized protein</fullName>
    </submittedName>
</protein>
<name>A0A6J5EJY8_9BURK</name>
<feature type="compositionally biased region" description="Polar residues" evidence="1">
    <location>
        <begin position="179"/>
        <end position="195"/>
    </location>
</feature>
<dbReference type="AlphaFoldDB" id="A0A6J5EJY8"/>
<feature type="compositionally biased region" description="Low complexity" evidence="1">
    <location>
        <begin position="296"/>
        <end position="308"/>
    </location>
</feature>
<gene>
    <name evidence="2" type="ORF">LMG29542_05181</name>
</gene>
<evidence type="ECO:0000313" key="2">
    <source>
        <dbReference type="EMBL" id="CAB3765542.1"/>
    </source>
</evidence>
<keyword evidence="3" id="KW-1185">Reference proteome</keyword>
<evidence type="ECO:0000256" key="1">
    <source>
        <dbReference type="SAM" id="MobiDB-lite"/>
    </source>
</evidence>
<feature type="compositionally biased region" description="Low complexity" evidence="1">
    <location>
        <begin position="257"/>
        <end position="268"/>
    </location>
</feature>
<accession>A0A6J5EJY8</accession>
<reference evidence="2 3" key="1">
    <citation type="submission" date="2020-04" db="EMBL/GenBank/DDBJ databases">
        <authorList>
            <person name="De Canck E."/>
        </authorList>
    </citation>
    <scope>NUCLEOTIDE SEQUENCE [LARGE SCALE GENOMIC DNA]</scope>
    <source>
        <strain evidence="2 3">LMG 29542</strain>
    </source>
</reference>
<feature type="region of interest" description="Disordered" evidence="1">
    <location>
        <begin position="223"/>
        <end position="332"/>
    </location>
</feature>
<feature type="region of interest" description="Disordered" evidence="1">
    <location>
        <begin position="178"/>
        <end position="203"/>
    </location>
</feature>